<dbReference type="RefSeq" id="XP_045149945.1">
    <property type="nucleotide sequence ID" value="XM_045294010.1"/>
</dbReference>
<keyword evidence="1" id="KW-1185">Reference proteome</keyword>
<dbReference type="Proteomes" id="UP000694863">
    <property type="component" value="Unplaced"/>
</dbReference>
<protein>
    <submittedName>
        <fullName evidence="2">Breast cancer type 2 susceptibility protein</fullName>
    </submittedName>
</protein>
<gene>
    <name evidence="2" type="primary">BRCA2</name>
</gene>
<sequence length="583" mass="63483">MKDRRLFMHHISLNPITCVPFCTTKERPEIRTPSFTAPGQQFLPRSHVLGHSALEKPSSSVSVSGEPLHRAPVSGRDGARAAVSAGRPVKVFVPPFKTKAHFQKKEQCAAGNVDVDENEHPQKNLAVPGAGAGASMSGGGIYPLDQKDSSQAAAVTFSTHEGEPLDVLASLQIARDAQEARIRMKQQQRVCPQPGSLYLAKTSSVPRVSLRAAVEGRAPAACSPEQLYVCGVPTHCAQISSRNAAAFRFRAQDYFGKEAWAGKGIQLADGGWLIPSNSGHAGKEEFYRALCDTPGVDPQLISQAWVSNHYRWIVWKLAAMEVSFPKEFASRCLHPERVLLQLKYRYDVEVDRSGRSAIRKITERDDTSARTLVLCVSEVVSPSPLPAEPASGETRLADARGRAVLELTDGWYALRAQLDPPLSALLKTGRLAVGHKIITHGAELVGAQDACPPLEAPASLLLKISANSTRLARWYTRLGFFQDPRPFSLPLSSLFSDGGNVGCVDVVVQRVYPVQWVEKTPSGLYVFRDERTEEKEAARHAEARQKRLEALLTRVQAELEEQEGDAAGGGGCKICGEIPFFSA</sequence>
<evidence type="ECO:0000313" key="2">
    <source>
        <dbReference type="RefSeq" id="XP_045149945.1"/>
    </source>
</evidence>
<reference evidence="2" key="1">
    <citation type="submission" date="2025-08" db="UniProtKB">
        <authorList>
            <consortium name="RefSeq"/>
        </authorList>
    </citation>
    <scope>IDENTIFICATION</scope>
</reference>
<name>A0AC55DDX6_ECHTE</name>
<organism evidence="1 2">
    <name type="scientific">Echinops telfairi</name>
    <name type="common">Lesser hedgehog tenrec</name>
    <dbReference type="NCBI Taxonomy" id="9371"/>
    <lineage>
        <taxon>Eukaryota</taxon>
        <taxon>Metazoa</taxon>
        <taxon>Chordata</taxon>
        <taxon>Craniata</taxon>
        <taxon>Vertebrata</taxon>
        <taxon>Euteleostomi</taxon>
        <taxon>Mammalia</taxon>
        <taxon>Eutheria</taxon>
        <taxon>Afrotheria</taxon>
        <taxon>Tenrecidae</taxon>
        <taxon>Tenrecinae</taxon>
        <taxon>Echinops</taxon>
    </lineage>
</organism>
<proteinExistence type="predicted"/>
<evidence type="ECO:0000313" key="1">
    <source>
        <dbReference type="Proteomes" id="UP000694863"/>
    </source>
</evidence>
<accession>A0AC55DDX6</accession>